<organism evidence="2">
    <name type="scientific">marine sediment metagenome</name>
    <dbReference type="NCBI Taxonomy" id="412755"/>
    <lineage>
        <taxon>unclassified sequences</taxon>
        <taxon>metagenomes</taxon>
        <taxon>ecological metagenomes</taxon>
    </lineage>
</organism>
<protein>
    <submittedName>
        <fullName evidence="2">Uncharacterized protein</fullName>
    </submittedName>
</protein>
<reference evidence="2" key="1">
    <citation type="journal article" date="2015" name="Nature">
        <title>Complex archaea that bridge the gap between prokaryotes and eukaryotes.</title>
        <authorList>
            <person name="Spang A."/>
            <person name="Saw J.H."/>
            <person name="Jorgensen S.L."/>
            <person name="Zaremba-Niedzwiedzka K."/>
            <person name="Martijn J."/>
            <person name="Lind A.E."/>
            <person name="van Eijk R."/>
            <person name="Schleper C."/>
            <person name="Guy L."/>
            <person name="Ettema T.J."/>
        </authorList>
    </citation>
    <scope>NUCLEOTIDE SEQUENCE</scope>
</reference>
<dbReference type="EMBL" id="LAZR01034951">
    <property type="protein sequence ID" value="KKL28848.1"/>
    <property type="molecule type" value="Genomic_DNA"/>
</dbReference>
<comment type="caution">
    <text evidence="2">The sequence shown here is derived from an EMBL/GenBank/DDBJ whole genome shotgun (WGS) entry which is preliminary data.</text>
</comment>
<sequence>MIKFFLKKSKVQILVTIALLFMYSTGFITAWRIQERRDDVTISQQEELIIILRVELERYRIIFVKMVIQMEKWEKKIEVLERQLNGFYDDMEKQLNWNEGSN</sequence>
<feature type="coiled-coil region" evidence="1">
    <location>
        <begin position="63"/>
        <end position="90"/>
    </location>
</feature>
<accession>A0A0F9EYG8</accession>
<keyword evidence="1" id="KW-0175">Coiled coil</keyword>
<evidence type="ECO:0000256" key="1">
    <source>
        <dbReference type="SAM" id="Coils"/>
    </source>
</evidence>
<dbReference type="AlphaFoldDB" id="A0A0F9EYG8"/>
<gene>
    <name evidence="2" type="ORF">LCGC14_2371010</name>
</gene>
<proteinExistence type="predicted"/>
<evidence type="ECO:0000313" key="2">
    <source>
        <dbReference type="EMBL" id="KKL28848.1"/>
    </source>
</evidence>
<name>A0A0F9EYG8_9ZZZZ</name>